<comment type="caution">
    <text evidence="2">The sequence shown here is derived from an EMBL/GenBank/DDBJ whole genome shotgun (WGS) entry which is preliminary data.</text>
</comment>
<dbReference type="AlphaFoldDB" id="Q0FMY3"/>
<name>Q0FMY3_SALBH</name>
<keyword evidence="1" id="KW-0812">Transmembrane</keyword>
<accession>Q0FMY3</accession>
<organism evidence="2 3">
    <name type="scientific">Salipiger bermudensis (strain DSM 26914 / JCM 13377 / KCTC 12554 / HTCC2601)</name>
    <name type="common">Pelagibaca bermudensis</name>
    <dbReference type="NCBI Taxonomy" id="314265"/>
    <lineage>
        <taxon>Bacteria</taxon>
        <taxon>Pseudomonadati</taxon>
        <taxon>Pseudomonadota</taxon>
        <taxon>Alphaproteobacteria</taxon>
        <taxon>Rhodobacterales</taxon>
        <taxon>Roseobacteraceae</taxon>
        <taxon>Salipiger</taxon>
    </lineage>
</organism>
<dbReference type="EMBL" id="AATQ01000025">
    <property type="protein sequence ID" value="EAU45519.1"/>
    <property type="molecule type" value="Genomic_DNA"/>
</dbReference>
<sequence>MDATTAASLYTQIELPLLSLTSTAVILLICLPAMAVIGFWGGRARRRMLLRAGEEIDLVVGETTLAAILALLGLLLAFSFGDALSLAQARKAATVNEAAALGTAFLRADYLPETGRLPLQQALLDYTETRLLPGNGALASQEEAQAFLDRSLAAQARLWPLTLEATADPVPPPIQAFVAGAVNEAIDAHLYRLQMTTSPMSEVTHLVLLASAMMGLFLLGNRAGLLGRRLTWRMFVFSGFLFIVMFTIVDTQRAKEGLVRVDEMPMRATVFDMRQALAAGS</sequence>
<keyword evidence="1" id="KW-1133">Transmembrane helix</keyword>
<keyword evidence="3" id="KW-1185">Reference proteome</keyword>
<dbReference type="InterPro" id="IPR025333">
    <property type="entry name" value="DUF4239"/>
</dbReference>
<feature type="transmembrane region" description="Helical" evidence="1">
    <location>
        <begin position="20"/>
        <end position="42"/>
    </location>
</feature>
<dbReference type="Pfam" id="PF14023">
    <property type="entry name" value="Bestrophin-like"/>
    <property type="match status" value="1"/>
</dbReference>
<dbReference type="STRING" id="314265.R2601_17993"/>
<dbReference type="OrthoDB" id="272864at2"/>
<dbReference type="HOGENOM" id="CLU_086345_0_0_5"/>
<feature type="transmembrane region" description="Helical" evidence="1">
    <location>
        <begin position="203"/>
        <end position="220"/>
    </location>
</feature>
<feature type="transmembrane region" description="Helical" evidence="1">
    <location>
        <begin position="63"/>
        <end position="81"/>
    </location>
</feature>
<dbReference type="eggNOG" id="ENOG502Z8P1">
    <property type="taxonomic scope" value="Bacteria"/>
</dbReference>
<evidence type="ECO:0000313" key="2">
    <source>
        <dbReference type="EMBL" id="EAU45519.1"/>
    </source>
</evidence>
<evidence type="ECO:0000313" key="3">
    <source>
        <dbReference type="Proteomes" id="UP000006230"/>
    </source>
</evidence>
<gene>
    <name evidence="2" type="ORF">R2601_17993</name>
</gene>
<protein>
    <submittedName>
        <fullName evidence="2">Putative orphan protein putative membrane protein</fullName>
    </submittedName>
</protein>
<proteinExistence type="predicted"/>
<feature type="transmembrane region" description="Helical" evidence="1">
    <location>
        <begin position="232"/>
        <end position="249"/>
    </location>
</feature>
<evidence type="ECO:0000256" key="1">
    <source>
        <dbReference type="SAM" id="Phobius"/>
    </source>
</evidence>
<dbReference type="RefSeq" id="WP_007797514.1">
    <property type="nucleotide sequence ID" value="NZ_DS022276.1"/>
</dbReference>
<dbReference type="Proteomes" id="UP000006230">
    <property type="component" value="Unassembled WGS sequence"/>
</dbReference>
<dbReference type="GeneID" id="92504769"/>
<reference evidence="2 3" key="1">
    <citation type="journal article" date="2010" name="J. Bacteriol.">
        <title>Genome sequences of Pelagibaca bermudensis HTCC2601T and Maritimibacter alkaliphilus HTCC2654T, the type strains of two marine Roseobacter genera.</title>
        <authorList>
            <person name="Thrash J.C."/>
            <person name="Cho J.C."/>
            <person name="Ferriera S."/>
            <person name="Johnson J."/>
            <person name="Vergin K.L."/>
            <person name="Giovannoni S.J."/>
        </authorList>
    </citation>
    <scope>NUCLEOTIDE SEQUENCE [LARGE SCALE GENOMIC DNA]</scope>
    <source>
        <strain evidence="3">DSM 26914 / JCM 13377 / KCTC 12554 / HTCC2601</strain>
    </source>
</reference>
<keyword evidence="1" id="KW-0472">Membrane</keyword>